<evidence type="ECO:0000256" key="11">
    <source>
        <dbReference type="ARBA" id="ARBA00023157"/>
    </source>
</evidence>
<comment type="caution">
    <text evidence="17">The sequence shown here is derived from an EMBL/GenBank/DDBJ whole genome shotgun (WGS) entry which is preliminary data.</text>
</comment>
<dbReference type="PANTHER" id="PTHR33048">
    <property type="entry name" value="PTH11-LIKE INTEGRAL MEMBRANE PROTEIN (AFU_ORTHOLOGUE AFUA_5G11245)"/>
    <property type="match status" value="1"/>
</dbReference>
<evidence type="ECO:0000313" key="17">
    <source>
        <dbReference type="EMBL" id="GAB0135736.1"/>
    </source>
</evidence>
<keyword evidence="11" id="KW-1015">Disulfide bond</keyword>
<keyword evidence="5" id="KW-0964">Secreted</keyword>
<comment type="similarity">
    <text evidence="4">Belongs to the RBT5 family.</text>
</comment>
<evidence type="ECO:0000256" key="12">
    <source>
        <dbReference type="ARBA" id="ARBA00023288"/>
    </source>
</evidence>
<keyword evidence="10 14" id="KW-0472">Membrane</keyword>
<feature type="transmembrane region" description="Helical" evidence="14">
    <location>
        <begin position="313"/>
        <end position="333"/>
    </location>
</feature>
<feature type="domain" description="Rhodopsin" evidence="16">
    <location>
        <begin position="100"/>
        <end position="337"/>
    </location>
</feature>
<keyword evidence="8" id="KW-0732">Signal</keyword>
<keyword evidence="18" id="KW-1185">Reference proteome</keyword>
<keyword evidence="9 14" id="KW-1133">Transmembrane helix</keyword>
<evidence type="ECO:0000259" key="16">
    <source>
        <dbReference type="Pfam" id="PF20684"/>
    </source>
</evidence>
<name>A0ABQ0CQL5_9HYPO</name>
<evidence type="ECO:0000256" key="13">
    <source>
        <dbReference type="ARBA" id="ARBA00038359"/>
    </source>
</evidence>
<dbReference type="PANTHER" id="PTHR33048:SF143">
    <property type="entry name" value="EXTRACELLULAR MEMBRANE PROTEIN CFEM DOMAIN-CONTAINING PROTEIN-RELATED"/>
    <property type="match status" value="1"/>
</dbReference>
<comment type="similarity">
    <text evidence="13">Belongs to the SAT4 family.</text>
</comment>
<dbReference type="Pfam" id="PF05730">
    <property type="entry name" value="CFEM"/>
    <property type="match status" value="1"/>
</dbReference>
<evidence type="ECO:0000256" key="2">
    <source>
        <dbReference type="ARBA" id="ARBA00004589"/>
    </source>
</evidence>
<evidence type="ECO:0000256" key="8">
    <source>
        <dbReference type="ARBA" id="ARBA00022729"/>
    </source>
</evidence>
<protein>
    <recommendedName>
        <fullName evidence="19">Extracellular membrane protein CFEM domain-containing protein</fullName>
    </recommendedName>
</protein>
<evidence type="ECO:0000256" key="3">
    <source>
        <dbReference type="ARBA" id="ARBA00004613"/>
    </source>
</evidence>
<keyword evidence="12" id="KW-0449">Lipoprotein</keyword>
<keyword evidence="6" id="KW-0325">Glycoprotein</keyword>
<evidence type="ECO:0000256" key="4">
    <source>
        <dbReference type="ARBA" id="ARBA00010031"/>
    </source>
</evidence>
<evidence type="ECO:0000256" key="9">
    <source>
        <dbReference type="ARBA" id="ARBA00022989"/>
    </source>
</evidence>
<keyword evidence="6" id="KW-0336">GPI-anchor</keyword>
<dbReference type="EMBL" id="BAAFGZ010000146">
    <property type="protein sequence ID" value="GAB0135736.1"/>
    <property type="molecule type" value="Genomic_DNA"/>
</dbReference>
<feature type="transmembrane region" description="Helical" evidence="14">
    <location>
        <begin position="189"/>
        <end position="212"/>
    </location>
</feature>
<proteinExistence type="inferred from homology"/>
<evidence type="ECO:0000256" key="5">
    <source>
        <dbReference type="ARBA" id="ARBA00022525"/>
    </source>
</evidence>
<feature type="transmembrane region" description="Helical" evidence="14">
    <location>
        <begin position="148"/>
        <end position="169"/>
    </location>
</feature>
<dbReference type="Pfam" id="PF20684">
    <property type="entry name" value="Fung_rhodopsin"/>
    <property type="match status" value="1"/>
</dbReference>
<accession>A0ABQ0CQL5</accession>
<evidence type="ECO:0000256" key="1">
    <source>
        <dbReference type="ARBA" id="ARBA00004141"/>
    </source>
</evidence>
<sequence length="413" mass="46029">MGTGLQELATLPSCAQTCFEASCSLADLACICGAEAQRALDHCLRLSCPVPEGYYARRLAGVACQFPVRDHGPKLNIIVYVLGFTTGFCIVTRVLFKQFWSSKQRLDNDDWTILSAIPTGAVLMAVVVFGLSRYGLGVDLWEVPSEDVRIFGIFFFIVSVMYLVIMTQIKLSLCFFYLNIFPGRTVRILLWATVYFHVVTAATFIVAVVLSCNPIQYQWERYNLDVRPPAQGKCVNINAAGWAHSAINVASDLWLFAMPLIQVRKLKLHIKKKIGIALMFLTGATVTVISILRLRSVETYTNTTNPTWDQWDIVWWSTLEITSGFICTSLPTLRLILIRIAPRTFDTDRLRGDQPIQISKPKTRASPLCSGHTLPTLLDLRDQKSSVQSVARAQSQTALCENGEPIAGRESPV</sequence>
<keyword evidence="7 14" id="KW-0812">Transmembrane</keyword>
<dbReference type="Proteomes" id="UP001562357">
    <property type="component" value="Unassembled WGS sequence"/>
</dbReference>
<evidence type="ECO:0008006" key="19">
    <source>
        <dbReference type="Google" id="ProtNLM"/>
    </source>
</evidence>
<dbReference type="InterPro" id="IPR052337">
    <property type="entry name" value="SAT4-like"/>
</dbReference>
<feature type="domain" description="CFEM" evidence="15">
    <location>
        <begin position="8"/>
        <end position="64"/>
    </location>
</feature>
<organism evidence="17 18">
    <name type="scientific">Epichloe bromicola</name>
    <dbReference type="NCBI Taxonomy" id="79588"/>
    <lineage>
        <taxon>Eukaryota</taxon>
        <taxon>Fungi</taxon>
        <taxon>Dikarya</taxon>
        <taxon>Ascomycota</taxon>
        <taxon>Pezizomycotina</taxon>
        <taxon>Sordariomycetes</taxon>
        <taxon>Hypocreomycetidae</taxon>
        <taxon>Hypocreales</taxon>
        <taxon>Clavicipitaceae</taxon>
        <taxon>Epichloe</taxon>
    </lineage>
</organism>
<feature type="transmembrane region" description="Helical" evidence="14">
    <location>
        <begin position="77"/>
        <end position="96"/>
    </location>
</feature>
<evidence type="ECO:0000256" key="14">
    <source>
        <dbReference type="SAM" id="Phobius"/>
    </source>
</evidence>
<feature type="transmembrane region" description="Helical" evidence="14">
    <location>
        <begin position="274"/>
        <end position="293"/>
    </location>
</feature>
<dbReference type="InterPro" id="IPR008427">
    <property type="entry name" value="Extracellular_membr_CFEM_dom"/>
</dbReference>
<evidence type="ECO:0000256" key="10">
    <source>
        <dbReference type="ARBA" id="ARBA00023136"/>
    </source>
</evidence>
<feature type="transmembrane region" description="Helical" evidence="14">
    <location>
        <begin position="116"/>
        <end position="136"/>
    </location>
</feature>
<evidence type="ECO:0000259" key="15">
    <source>
        <dbReference type="Pfam" id="PF05730"/>
    </source>
</evidence>
<evidence type="ECO:0000256" key="6">
    <source>
        <dbReference type="ARBA" id="ARBA00022622"/>
    </source>
</evidence>
<reference evidence="18" key="1">
    <citation type="submission" date="2024-06" db="EMBL/GenBank/DDBJ databases">
        <title>Draft Genome Sequences of Epichloe bromicola Strains Isolated from Elymus ciliaris.</title>
        <authorList>
            <consortium name="Epichloe bromicola genome sequencing consortium"/>
            <person name="Miura A."/>
            <person name="Imano S."/>
            <person name="Ashida A."/>
            <person name="Sato I."/>
            <person name="Chiba S."/>
            <person name="Tanaka A."/>
            <person name="Camagna M."/>
            <person name="Takemoto D."/>
        </authorList>
    </citation>
    <scope>NUCLEOTIDE SEQUENCE [LARGE SCALE GENOMIC DNA]</scope>
    <source>
        <strain evidence="18">DP</strain>
    </source>
</reference>
<dbReference type="InterPro" id="IPR049326">
    <property type="entry name" value="Rhodopsin_dom_fungi"/>
</dbReference>
<gene>
    <name evidence="17" type="primary">g4063</name>
    <name evidence="17" type="ORF">EsDP_00004063</name>
</gene>
<comment type="subcellular location">
    <subcellularLocation>
        <location evidence="2">Membrane</location>
        <topology evidence="2">Lipid-anchor</topology>
        <topology evidence="2">GPI-anchor</topology>
    </subcellularLocation>
    <subcellularLocation>
        <location evidence="1">Membrane</location>
        <topology evidence="1">Multi-pass membrane protein</topology>
    </subcellularLocation>
    <subcellularLocation>
        <location evidence="3">Secreted</location>
    </subcellularLocation>
</comment>
<evidence type="ECO:0000256" key="7">
    <source>
        <dbReference type="ARBA" id="ARBA00022692"/>
    </source>
</evidence>
<evidence type="ECO:0000313" key="18">
    <source>
        <dbReference type="Proteomes" id="UP001562357"/>
    </source>
</evidence>